<protein>
    <submittedName>
        <fullName evidence="1">Uncharacterized protein</fullName>
    </submittedName>
</protein>
<dbReference type="AlphaFoldDB" id="A0A7V3ZYQ2"/>
<gene>
    <name evidence="1" type="ORF">ENU66_06965</name>
</gene>
<accession>A0A7V3ZYQ2</accession>
<sequence>MAFSNKYGRINIPGIGEDEPVFILRAQDKLALWTIEMYRILCESHGAKVSKTLGEIIEAFRNWSGPQKLPD</sequence>
<proteinExistence type="predicted"/>
<comment type="caution">
    <text evidence="1">The sequence shown here is derived from an EMBL/GenBank/DDBJ whole genome shotgun (WGS) entry which is preliminary data.</text>
</comment>
<evidence type="ECO:0000313" key="1">
    <source>
        <dbReference type="EMBL" id="HGL18049.1"/>
    </source>
</evidence>
<organism evidence="1">
    <name type="scientific">candidate division WOR-3 bacterium</name>
    <dbReference type="NCBI Taxonomy" id="2052148"/>
    <lineage>
        <taxon>Bacteria</taxon>
        <taxon>Bacteria division WOR-3</taxon>
    </lineage>
</organism>
<reference evidence="1" key="1">
    <citation type="journal article" date="2020" name="mSystems">
        <title>Genome- and Community-Level Interaction Insights into Carbon Utilization and Element Cycling Functions of Hydrothermarchaeota in Hydrothermal Sediment.</title>
        <authorList>
            <person name="Zhou Z."/>
            <person name="Liu Y."/>
            <person name="Xu W."/>
            <person name="Pan J."/>
            <person name="Luo Z.H."/>
            <person name="Li M."/>
        </authorList>
    </citation>
    <scope>NUCLEOTIDE SEQUENCE [LARGE SCALE GENOMIC DNA]</scope>
    <source>
        <strain evidence="1">SpSt-69</strain>
    </source>
</reference>
<name>A0A7V3ZYQ2_UNCW3</name>
<dbReference type="EMBL" id="DTDJ01000045">
    <property type="protein sequence ID" value="HGL18049.1"/>
    <property type="molecule type" value="Genomic_DNA"/>
</dbReference>